<dbReference type="PANTHER" id="PTHR32063">
    <property type="match status" value="1"/>
</dbReference>
<keyword evidence="2" id="KW-1133">Transmembrane helix</keyword>
<keyword evidence="2" id="KW-0812">Transmembrane</keyword>
<organism evidence="3 4">
    <name type="scientific">Mucilaginibacter boryungensis</name>
    <dbReference type="NCBI Taxonomy" id="768480"/>
    <lineage>
        <taxon>Bacteria</taxon>
        <taxon>Pseudomonadati</taxon>
        <taxon>Bacteroidota</taxon>
        <taxon>Sphingobacteriia</taxon>
        <taxon>Sphingobacteriales</taxon>
        <taxon>Sphingobacteriaceae</taxon>
        <taxon>Mucilaginibacter</taxon>
    </lineage>
</organism>
<feature type="transmembrane region" description="Helical" evidence="2">
    <location>
        <begin position="431"/>
        <end position="451"/>
    </location>
</feature>
<keyword evidence="2" id="KW-0472">Membrane</keyword>
<proteinExistence type="predicted"/>
<feature type="transmembrane region" description="Helical" evidence="2">
    <location>
        <begin position="12"/>
        <end position="32"/>
    </location>
</feature>
<dbReference type="InterPro" id="IPR001036">
    <property type="entry name" value="Acrflvin-R"/>
</dbReference>
<gene>
    <name evidence="3" type="ORF">IRJ18_20880</name>
</gene>
<comment type="caution">
    <text evidence="3">The sequence shown here is derived from an EMBL/GenBank/DDBJ whole genome shotgun (WGS) entry which is preliminary data.</text>
</comment>
<feature type="transmembrane region" description="Helical" evidence="2">
    <location>
        <begin position="858"/>
        <end position="877"/>
    </location>
</feature>
<dbReference type="PRINTS" id="PR00702">
    <property type="entry name" value="ACRIFLAVINRP"/>
</dbReference>
<dbReference type="Gene3D" id="3.30.70.1440">
    <property type="entry name" value="Multidrug efflux transporter AcrB pore domain"/>
    <property type="match status" value="1"/>
</dbReference>
<dbReference type="PANTHER" id="PTHR32063:SF28">
    <property type="entry name" value="BLR2861 PROTEIN"/>
    <property type="match status" value="1"/>
</dbReference>
<dbReference type="Gene3D" id="3.30.2090.10">
    <property type="entry name" value="Multidrug efflux transporter AcrB TolC docking domain, DN and DC subdomains"/>
    <property type="match status" value="2"/>
</dbReference>
<sequence length="1046" mass="114947">MSLSSVSIKRPVLATVLSVVIVVFGIIGYTFLGVRDFPSVDPPIISVSTSYSGASSDVIESQITEPLEKAINGVPGIRNITSTSSVGSSNITVEFNLDADLETAANDVRDKVSQAQRQLPQDIDAPPVVTKADASADQIITVTVSSNTRNINQVDDYAENVLQEGLQTIPGVSSINIQGQRQYAMRLWIDPNKLSALRLAATDIRDALSKENVELPAGKIEGNNTELAVRALGKLHTVKDFNDLIIRADSNRVIHFSDIGYATLGSANEESSLKESGVPEVGLAIVPQPGANYVQIAKDFYKRLEQIKKDLPPDIKVVVALDNTRFINQSISEVKETLLISFILVVIIIYLFFRDWLIAFRPLIDIPVSLIGAFFIMYVFGFSINILTLLGIVLATGLVVDDGIVVTENIYKKVEAGMEVRKAAFEGSAEIFFAVVSTSVTLAAVFLPIVFLQGFTGRLFREFAVVVAGAVLISAFVSLSLTPMLNVKLIRKNSKKSRFYEKTEPFFERMTNAYTETLTNAMKWRWTSWPILAVCLIGVYIFLKVIPSELAPLDDRSLLRYSVTAPEGSSYEFTSKYMDNISQLIEDSIPEKNVNISITAFGRGGSGSVNTGFGRIGLVPPDQRKRTQAQIADYLTKKLSRFPDARAIVVQEQTISGGGSGARTSLPIQFVLQNQDFEKIRKILPDFLAEVQKSSVLQTPDVDLKFTKPELTVVTDRDRARDLGVNVADIAATLQLYYSAGRIDYFLINGKQYQVVAQVTRVNRDQPLDLKSIFVRSSNGNLVQLDNVVKISEDAIPPSIYHFNRFKSATIQAGLAPGHSMSEGIAEMQRIAKEKLDPTFSTALSGPSRDFSESSSNIVFAFAFALLLIYLVLAAQFESFIDPFIVMMTVPLAIAGAFMSLWLFNQTLNIFSEIGMITLVGLVTKNGILIVEFANQRMEHGLSKYEAVIEAATSRLRPILMTSLAVVLGSVPIAFALGAGAKSRVSLGIVIIGGMLFSLMLTLYVIPMIYMMIAAKERHDPDAEDEDMPKKPRRLNKKEPKLIENL</sequence>
<evidence type="ECO:0000313" key="4">
    <source>
        <dbReference type="Proteomes" id="UP000632774"/>
    </source>
</evidence>
<dbReference type="EMBL" id="JADFFM010000002">
    <property type="protein sequence ID" value="MBE9668836.1"/>
    <property type="molecule type" value="Genomic_DNA"/>
</dbReference>
<dbReference type="Proteomes" id="UP000632774">
    <property type="component" value="Unassembled WGS sequence"/>
</dbReference>
<name>A0ABR9XNG1_9SPHI</name>
<feature type="transmembrane region" description="Helical" evidence="2">
    <location>
        <begin position="985"/>
        <end position="1006"/>
    </location>
</feature>
<dbReference type="Gene3D" id="1.20.1640.10">
    <property type="entry name" value="Multidrug efflux transporter AcrB transmembrane domain"/>
    <property type="match status" value="2"/>
</dbReference>
<dbReference type="SUPFAM" id="SSF82714">
    <property type="entry name" value="Multidrug efflux transporter AcrB TolC docking domain, DN and DC subdomains"/>
    <property type="match status" value="2"/>
</dbReference>
<feature type="transmembrane region" description="Helical" evidence="2">
    <location>
        <begin position="959"/>
        <end position="979"/>
    </location>
</feature>
<dbReference type="InterPro" id="IPR027463">
    <property type="entry name" value="AcrB_DN_DC_subdom"/>
</dbReference>
<reference evidence="3 4" key="1">
    <citation type="submission" date="2020-10" db="EMBL/GenBank/DDBJ databases">
        <title>Mucilaginibacter mali sp. nov., isolated from rhizosphere soil of apple orchard.</title>
        <authorList>
            <person name="Lee J.-S."/>
            <person name="Kim H.S."/>
            <person name="Kim J.-S."/>
        </authorList>
    </citation>
    <scope>NUCLEOTIDE SEQUENCE [LARGE SCALE GENOMIC DNA]</scope>
    <source>
        <strain evidence="3 4">KCTC 23157</strain>
    </source>
</reference>
<dbReference type="SUPFAM" id="SSF82693">
    <property type="entry name" value="Multidrug efflux transporter AcrB pore domain, PN1, PN2, PC1 and PC2 subdomains"/>
    <property type="match status" value="3"/>
</dbReference>
<dbReference type="Gene3D" id="3.30.70.1430">
    <property type="entry name" value="Multidrug efflux transporter AcrB pore domain"/>
    <property type="match status" value="2"/>
</dbReference>
<evidence type="ECO:0000256" key="1">
    <source>
        <dbReference type="SAM" id="MobiDB-lite"/>
    </source>
</evidence>
<evidence type="ECO:0000256" key="2">
    <source>
        <dbReference type="SAM" id="Phobius"/>
    </source>
</evidence>
<protein>
    <submittedName>
        <fullName evidence="3">Efflux RND transporter permease subunit</fullName>
    </submittedName>
</protein>
<accession>A0ABR9XNG1</accession>
<dbReference type="Gene3D" id="3.30.70.1320">
    <property type="entry name" value="Multidrug efflux transporter AcrB pore domain like"/>
    <property type="match status" value="1"/>
</dbReference>
<keyword evidence="4" id="KW-1185">Reference proteome</keyword>
<feature type="transmembrane region" description="Helical" evidence="2">
    <location>
        <begin position="910"/>
        <end position="934"/>
    </location>
</feature>
<dbReference type="Pfam" id="PF00873">
    <property type="entry name" value="ACR_tran"/>
    <property type="match status" value="1"/>
</dbReference>
<feature type="region of interest" description="Disordered" evidence="1">
    <location>
        <begin position="1020"/>
        <end position="1046"/>
    </location>
</feature>
<dbReference type="SUPFAM" id="SSF82866">
    <property type="entry name" value="Multidrug efflux transporter AcrB transmembrane domain"/>
    <property type="match status" value="2"/>
</dbReference>
<feature type="transmembrane region" description="Helical" evidence="2">
    <location>
        <begin position="884"/>
        <end position="904"/>
    </location>
</feature>
<feature type="compositionally biased region" description="Basic and acidic residues" evidence="1">
    <location>
        <begin position="1037"/>
        <end position="1046"/>
    </location>
</feature>
<feature type="transmembrane region" description="Helical" evidence="2">
    <location>
        <begin position="463"/>
        <end position="487"/>
    </location>
</feature>
<feature type="transmembrane region" description="Helical" evidence="2">
    <location>
        <begin position="526"/>
        <end position="543"/>
    </location>
</feature>
<evidence type="ECO:0000313" key="3">
    <source>
        <dbReference type="EMBL" id="MBE9668836.1"/>
    </source>
</evidence>
<dbReference type="RefSeq" id="WP_194108213.1">
    <property type="nucleotide sequence ID" value="NZ_JADFFM010000002.1"/>
</dbReference>
<feature type="transmembrane region" description="Helical" evidence="2">
    <location>
        <begin position="337"/>
        <end position="353"/>
    </location>
</feature>